<sequence>MKILVLFSVVVALVAQAFGLGYHEDVGIPEAARIREAETRQLSSRIIGGMPSGYGDNPYLAGLIITLVSNQMSICSGTLVSQKKVLTAAQCWSDGYQQGRKVEVVLGETRLFYSYRREVTGISVHPSYTSKPISNDLAMLTLRYNVNYYSYLKPVTLPSPSDVNNTFAGIGAKVAGYGKTADWSPVGPQTDQQSVIVPVIDSWYECYYGLPQRPAYNTDKILCTSGANGFGTCGGDLGGPLVAPEHFNGTDVLIGVTSIQSNMGCQNGFATGYMRVTAYLSWIQRNL</sequence>
<feature type="signal peptide" evidence="7">
    <location>
        <begin position="1"/>
        <end position="19"/>
    </location>
</feature>
<dbReference type="FunFam" id="2.40.10.10:FF:000068">
    <property type="entry name" value="transmembrane protease serine 2"/>
    <property type="match status" value="1"/>
</dbReference>
<dbReference type="InterPro" id="IPR001254">
    <property type="entry name" value="Trypsin_dom"/>
</dbReference>
<evidence type="ECO:0000256" key="7">
    <source>
        <dbReference type="SAM" id="SignalP"/>
    </source>
</evidence>
<dbReference type="SMART" id="SM00020">
    <property type="entry name" value="Tryp_SPc"/>
    <property type="match status" value="1"/>
</dbReference>
<comment type="caution">
    <text evidence="9">The sequence shown here is derived from an EMBL/GenBank/DDBJ whole genome shotgun (WGS) entry which is preliminary data.</text>
</comment>
<dbReference type="GO" id="GO:0090729">
    <property type="term" value="F:toxin activity"/>
    <property type="evidence" value="ECO:0007669"/>
    <property type="project" value="UniProtKB-KW"/>
</dbReference>
<keyword evidence="6" id="KW-1205">Fibrinolytic toxin</keyword>
<evidence type="ECO:0000313" key="9">
    <source>
        <dbReference type="EMBL" id="PCG71300.1"/>
    </source>
</evidence>
<evidence type="ECO:0000256" key="6">
    <source>
        <dbReference type="ARBA" id="ARBA00084094"/>
    </source>
</evidence>
<dbReference type="GO" id="GO:0005576">
    <property type="term" value="C:extracellular region"/>
    <property type="evidence" value="ECO:0007669"/>
    <property type="project" value="UniProtKB-SubCell"/>
</dbReference>
<dbReference type="STRING" id="7102.A0A2A4JIQ6"/>
<dbReference type="PANTHER" id="PTHR24260:SF136">
    <property type="entry name" value="GH08193P-RELATED"/>
    <property type="match status" value="1"/>
</dbReference>
<comment type="function">
    <text evidence="5">Fibrinolytic activity; shows preferential cleavage of Arg-Gly bonds in all three fibrinogen chains. Contact with the caterpillars causes severe bleeding, due the anticoagulant effect of the protein.</text>
</comment>
<dbReference type="GO" id="GO:0004252">
    <property type="term" value="F:serine-type endopeptidase activity"/>
    <property type="evidence" value="ECO:0007669"/>
    <property type="project" value="InterPro"/>
</dbReference>
<evidence type="ECO:0000256" key="2">
    <source>
        <dbReference type="ARBA" id="ARBA00022656"/>
    </source>
</evidence>
<dbReference type="PANTHER" id="PTHR24260">
    <property type="match status" value="1"/>
</dbReference>
<dbReference type="InterPro" id="IPR001314">
    <property type="entry name" value="Peptidase_S1A"/>
</dbReference>
<keyword evidence="7" id="KW-0732">Signal</keyword>
<accession>A0A2A4JIQ6</accession>
<dbReference type="AlphaFoldDB" id="A0A2A4JIQ6"/>
<dbReference type="GO" id="GO:0006508">
    <property type="term" value="P:proteolysis"/>
    <property type="evidence" value="ECO:0007669"/>
    <property type="project" value="InterPro"/>
</dbReference>
<comment type="subcellular location">
    <subcellularLocation>
        <location evidence="1">Secreted</location>
        <location evidence="1">Extracellular space</location>
    </subcellularLocation>
</comment>
<dbReference type="Gene3D" id="2.40.10.10">
    <property type="entry name" value="Trypsin-like serine proteases"/>
    <property type="match status" value="1"/>
</dbReference>
<dbReference type="InterPro" id="IPR051333">
    <property type="entry name" value="CLIP_Serine_Protease"/>
</dbReference>
<organism evidence="9">
    <name type="scientific">Heliothis virescens</name>
    <name type="common">Tobacco budworm moth</name>
    <dbReference type="NCBI Taxonomy" id="7102"/>
    <lineage>
        <taxon>Eukaryota</taxon>
        <taxon>Metazoa</taxon>
        <taxon>Ecdysozoa</taxon>
        <taxon>Arthropoda</taxon>
        <taxon>Hexapoda</taxon>
        <taxon>Insecta</taxon>
        <taxon>Pterygota</taxon>
        <taxon>Neoptera</taxon>
        <taxon>Endopterygota</taxon>
        <taxon>Lepidoptera</taxon>
        <taxon>Glossata</taxon>
        <taxon>Ditrysia</taxon>
        <taxon>Noctuoidea</taxon>
        <taxon>Noctuidae</taxon>
        <taxon>Heliothinae</taxon>
        <taxon>Heliothis</taxon>
    </lineage>
</organism>
<dbReference type="PRINTS" id="PR00722">
    <property type="entry name" value="CHYMOTRYPSIN"/>
</dbReference>
<dbReference type="CDD" id="cd00190">
    <property type="entry name" value="Tryp_SPc"/>
    <property type="match status" value="1"/>
</dbReference>
<evidence type="ECO:0000259" key="8">
    <source>
        <dbReference type="PROSITE" id="PS50240"/>
    </source>
</evidence>
<proteinExistence type="predicted"/>
<dbReference type="InterPro" id="IPR043504">
    <property type="entry name" value="Peptidase_S1_PA_chymotrypsin"/>
</dbReference>
<keyword evidence="2" id="KW-0800">Toxin</keyword>
<keyword evidence="3" id="KW-1015">Disulfide bond</keyword>
<protein>
    <recommendedName>
        <fullName evidence="8">Peptidase S1 domain-containing protein</fullName>
    </recommendedName>
</protein>
<dbReference type="PROSITE" id="PS50240">
    <property type="entry name" value="TRYPSIN_DOM"/>
    <property type="match status" value="1"/>
</dbReference>
<evidence type="ECO:0000256" key="5">
    <source>
        <dbReference type="ARBA" id="ARBA00055534"/>
    </source>
</evidence>
<dbReference type="EMBL" id="NWSH01001418">
    <property type="protein sequence ID" value="PCG71300.1"/>
    <property type="molecule type" value="Genomic_DNA"/>
</dbReference>
<feature type="chain" id="PRO_5012675260" description="Peptidase S1 domain-containing protein" evidence="7">
    <location>
        <begin position="20"/>
        <end position="287"/>
    </location>
</feature>
<evidence type="ECO:0000256" key="4">
    <source>
        <dbReference type="ARBA" id="ARBA00023240"/>
    </source>
</evidence>
<dbReference type="InterPro" id="IPR009003">
    <property type="entry name" value="Peptidase_S1_PA"/>
</dbReference>
<name>A0A2A4JIQ6_HELVI</name>
<reference evidence="9" key="1">
    <citation type="submission" date="2017-09" db="EMBL/GenBank/DDBJ databases">
        <title>Contemporary evolution of a Lepidopteran species, Heliothis virescens, in response to modern agricultural practices.</title>
        <authorList>
            <person name="Fritz M.L."/>
            <person name="Deyonke A.M."/>
            <person name="Papanicolaou A."/>
            <person name="Micinski S."/>
            <person name="Westbrook J."/>
            <person name="Gould F."/>
        </authorList>
    </citation>
    <scope>NUCLEOTIDE SEQUENCE [LARGE SCALE GENOMIC DNA]</scope>
    <source>
        <strain evidence="9">HvINT-</strain>
        <tissue evidence="9">Whole body</tissue>
    </source>
</reference>
<feature type="domain" description="Peptidase S1" evidence="8">
    <location>
        <begin position="46"/>
        <end position="287"/>
    </location>
</feature>
<dbReference type="Pfam" id="PF00089">
    <property type="entry name" value="Trypsin"/>
    <property type="match status" value="1"/>
</dbReference>
<keyword evidence="4" id="KW-1199">Hemostasis impairing toxin</keyword>
<dbReference type="SUPFAM" id="SSF50494">
    <property type="entry name" value="Trypsin-like serine proteases"/>
    <property type="match status" value="1"/>
</dbReference>
<gene>
    <name evidence="9" type="ORF">B5V51_2020</name>
</gene>
<evidence type="ECO:0000256" key="3">
    <source>
        <dbReference type="ARBA" id="ARBA00023157"/>
    </source>
</evidence>
<evidence type="ECO:0000256" key="1">
    <source>
        <dbReference type="ARBA" id="ARBA00004239"/>
    </source>
</evidence>